<evidence type="ECO:0000256" key="4">
    <source>
        <dbReference type="ARBA" id="ARBA00023239"/>
    </source>
</evidence>
<organism evidence="6 7">
    <name type="scientific">Falsiruegeria litorea R37</name>
    <dbReference type="NCBI Taxonomy" id="1200284"/>
    <lineage>
        <taxon>Bacteria</taxon>
        <taxon>Pseudomonadati</taxon>
        <taxon>Pseudomonadota</taxon>
        <taxon>Alphaproteobacteria</taxon>
        <taxon>Rhodobacterales</taxon>
        <taxon>Roseobacteraceae</taxon>
        <taxon>Falsiruegeria</taxon>
    </lineage>
</organism>
<dbReference type="InterPro" id="IPR011057">
    <property type="entry name" value="Mss4-like_sf"/>
</dbReference>
<dbReference type="GO" id="GO:0046872">
    <property type="term" value="F:metal ion binding"/>
    <property type="evidence" value="ECO:0007669"/>
    <property type="project" value="UniProtKB-KW"/>
</dbReference>
<keyword evidence="3" id="KW-0862">Zinc</keyword>
<keyword evidence="4" id="KW-0456">Lyase</keyword>
<dbReference type="InterPro" id="IPR006913">
    <property type="entry name" value="CENP-V/GFA"/>
</dbReference>
<feature type="domain" description="CENP-V/GFA" evidence="5">
    <location>
        <begin position="4"/>
        <end position="111"/>
    </location>
</feature>
<evidence type="ECO:0000313" key="7">
    <source>
        <dbReference type="Proteomes" id="UP000193077"/>
    </source>
</evidence>
<dbReference type="RefSeq" id="WP_085794391.1">
    <property type="nucleotide sequence ID" value="NZ_FWFO01000001.1"/>
</dbReference>
<proteinExistence type="inferred from homology"/>
<accession>A0A1Y5RQD0</accession>
<reference evidence="6 7" key="1">
    <citation type="submission" date="2017-03" db="EMBL/GenBank/DDBJ databases">
        <authorList>
            <person name="Afonso C.L."/>
            <person name="Miller P.J."/>
            <person name="Scott M.A."/>
            <person name="Spackman E."/>
            <person name="Goraichik I."/>
            <person name="Dimitrov K.M."/>
            <person name="Suarez D.L."/>
            <person name="Swayne D.E."/>
        </authorList>
    </citation>
    <scope>NUCLEOTIDE SEQUENCE [LARGE SCALE GENOMIC DNA]</scope>
    <source>
        <strain evidence="6 7">CECT 7639</strain>
    </source>
</reference>
<evidence type="ECO:0000256" key="1">
    <source>
        <dbReference type="ARBA" id="ARBA00005495"/>
    </source>
</evidence>
<dbReference type="SUPFAM" id="SSF51316">
    <property type="entry name" value="Mss4-like"/>
    <property type="match status" value="1"/>
</dbReference>
<dbReference type="PROSITE" id="PS51891">
    <property type="entry name" value="CENP_V_GFA"/>
    <property type="match status" value="1"/>
</dbReference>
<sequence>MTKRTGRCACGAVTWQTSGPVLWAGHCHCDSCRRASAAPVTSFFGVPRDRVTWTGEITDRQSSDGVHRGFCASCGSQLYYQADVWPDETHLFAATLDDHKLFEPQAHYHWAERVSWMKLADDLPKYAGSADGHDPL</sequence>
<protein>
    <submittedName>
        <fullName evidence="6">Glutathione-dependent formaldehyde-activating enzyme</fullName>
    </submittedName>
</protein>
<evidence type="ECO:0000259" key="5">
    <source>
        <dbReference type="PROSITE" id="PS51891"/>
    </source>
</evidence>
<name>A0A1Y5RQD0_9RHOB</name>
<gene>
    <name evidence="6" type="ORF">TRL7639_00709</name>
</gene>
<keyword evidence="2" id="KW-0479">Metal-binding</keyword>
<comment type="similarity">
    <text evidence="1">Belongs to the Gfa family.</text>
</comment>
<evidence type="ECO:0000256" key="2">
    <source>
        <dbReference type="ARBA" id="ARBA00022723"/>
    </source>
</evidence>
<keyword evidence="7" id="KW-1185">Reference proteome</keyword>
<evidence type="ECO:0000313" key="6">
    <source>
        <dbReference type="EMBL" id="SLN22841.1"/>
    </source>
</evidence>
<evidence type="ECO:0000256" key="3">
    <source>
        <dbReference type="ARBA" id="ARBA00022833"/>
    </source>
</evidence>
<dbReference type="GO" id="GO:0016846">
    <property type="term" value="F:carbon-sulfur lyase activity"/>
    <property type="evidence" value="ECO:0007669"/>
    <property type="project" value="InterPro"/>
</dbReference>
<dbReference type="PANTHER" id="PTHR33337:SF40">
    <property type="entry name" value="CENP-V_GFA DOMAIN-CONTAINING PROTEIN-RELATED"/>
    <property type="match status" value="1"/>
</dbReference>
<dbReference type="EMBL" id="FWFO01000001">
    <property type="protein sequence ID" value="SLN22841.1"/>
    <property type="molecule type" value="Genomic_DNA"/>
</dbReference>
<dbReference type="OrthoDB" id="9807246at2"/>
<dbReference type="Pfam" id="PF04828">
    <property type="entry name" value="GFA"/>
    <property type="match status" value="1"/>
</dbReference>
<dbReference type="AlphaFoldDB" id="A0A1Y5RQD0"/>
<dbReference type="PANTHER" id="PTHR33337">
    <property type="entry name" value="GFA DOMAIN-CONTAINING PROTEIN"/>
    <property type="match status" value="1"/>
</dbReference>
<dbReference type="Gene3D" id="3.90.1590.10">
    <property type="entry name" value="glutathione-dependent formaldehyde- activating enzyme (gfa)"/>
    <property type="match status" value="1"/>
</dbReference>
<dbReference type="Proteomes" id="UP000193077">
    <property type="component" value="Unassembled WGS sequence"/>
</dbReference>